<accession>A0A0B4CM52</accession>
<dbReference type="Pfam" id="PF13593">
    <property type="entry name" value="SBF_like"/>
    <property type="match status" value="1"/>
</dbReference>
<dbReference type="PANTHER" id="PTHR18640:SF5">
    <property type="entry name" value="SODIUM_BILE ACID COTRANSPORTER 7"/>
    <property type="match status" value="1"/>
</dbReference>
<dbReference type="GO" id="GO:0005886">
    <property type="term" value="C:plasma membrane"/>
    <property type="evidence" value="ECO:0007669"/>
    <property type="project" value="TreeGrafter"/>
</dbReference>
<evidence type="ECO:0000313" key="2">
    <source>
        <dbReference type="EMBL" id="KIC57567.1"/>
    </source>
</evidence>
<keyword evidence="1" id="KW-0472">Membrane</keyword>
<feature type="transmembrane region" description="Helical" evidence="1">
    <location>
        <begin position="138"/>
        <end position="156"/>
    </location>
</feature>
<dbReference type="InterPro" id="IPR038770">
    <property type="entry name" value="Na+/solute_symporter_sf"/>
</dbReference>
<dbReference type="InterPro" id="IPR016833">
    <property type="entry name" value="Put_Na-Bile_cotransptr"/>
</dbReference>
<gene>
    <name evidence="2" type="ORF">RM53_09660</name>
</gene>
<reference evidence="2 3" key="1">
    <citation type="submission" date="2014-12" db="EMBL/GenBank/DDBJ databases">
        <title>Genome sequencing of Brevundimonas nasdae TPW30.</title>
        <authorList>
            <person name="Tan P.W."/>
            <person name="Chan K.-G."/>
        </authorList>
    </citation>
    <scope>NUCLEOTIDE SEQUENCE [LARGE SCALE GENOMIC DNA]</scope>
    <source>
        <strain evidence="2 3">TPW30</strain>
    </source>
</reference>
<dbReference type="PIRSF" id="PIRSF026166">
    <property type="entry name" value="UCP026166"/>
    <property type="match status" value="1"/>
</dbReference>
<keyword evidence="1" id="KW-0812">Transmembrane</keyword>
<dbReference type="PANTHER" id="PTHR18640">
    <property type="entry name" value="SOLUTE CARRIER FAMILY 10 MEMBER 7"/>
    <property type="match status" value="1"/>
</dbReference>
<organism evidence="2 3">
    <name type="scientific">Brevundimonas nasdae</name>
    <dbReference type="NCBI Taxonomy" id="172043"/>
    <lineage>
        <taxon>Bacteria</taxon>
        <taxon>Pseudomonadati</taxon>
        <taxon>Pseudomonadota</taxon>
        <taxon>Alphaproteobacteria</taxon>
        <taxon>Caulobacterales</taxon>
        <taxon>Caulobacteraceae</taxon>
        <taxon>Brevundimonas</taxon>
    </lineage>
</organism>
<evidence type="ECO:0000256" key="1">
    <source>
        <dbReference type="SAM" id="Phobius"/>
    </source>
</evidence>
<feature type="transmembrane region" description="Helical" evidence="1">
    <location>
        <begin position="43"/>
        <end position="66"/>
    </location>
</feature>
<keyword evidence="1" id="KW-1133">Transmembrane helix</keyword>
<dbReference type="EMBL" id="JWSY01000016">
    <property type="protein sequence ID" value="KIC57567.1"/>
    <property type="molecule type" value="Genomic_DNA"/>
</dbReference>
<protein>
    <submittedName>
        <fullName evidence="2">Membrane protein</fullName>
    </submittedName>
</protein>
<feature type="transmembrane region" description="Helical" evidence="1">
    <location>
        <begin position="205"/>
        <end position="224"/>
    </location>
</feature>
<dbReference type="Gene3D" id="1.20.1530.20">
    <property type="match status" value="1"/>
</dbReference>
<comment type="caution">
    <text evidence="2">The sequence shown here is derived from an EMBL/GenBank/DDBJ whole genome shotgun (WGS) entry which is preliminary data.</text>
</comment>
<feature type="transmembrane region" description="Helical" evidence="1">
    <location>
        <begin position="105"/>
        <end position="126"/>
    </location>
</feature>
<sequence length="331" mass="34893">MPRFLSRLPIDGYLLALIGMVILAALFPASGQAAVVMDGVVKAAIALLFFLYGARMSPAAIGAGLLHWRLQGTVFLSTFLLFPLLGLGLVFLMRGSLHPDLLTGMLYLCLLPSTVQSSIAFTSIAGGNVAGALTSASLSNLLGVIVTPLLVALLIGGANGGIHLQSILDIGLQILAPFAVGQLCRPLLKDWLARHAKLTGLVDRGSILLIVYAAFSEGVVAGVWSQVAPLDLAKVIGLNIALLAIVLALTLFAGRALKFDRPDRIVILFCGSKKSMATGIPMAGILFAGHAVPLIVLPIMLFHQIQLFACTIIAQRYARENEARAVIEQTA</sequence>
<name>A0A0B4CM52_9CAUL</name>
<feature type="transmembrane region" description="Helical" evidence="1">
    <location>
        <begin position="278"/>
        <end position="302"/>
    </location>
</feature>
<dbReference type="AlphaFoldDB" id="A0A0B4CM52"/>
<evidence type="ECO:0000313" key="3">
    <source>
        <dbReference type="Proteomes" id="UP000031166"/>
    </source>
</evidence>
<dbReference type="RefSeq" id="WP_039246277.1">
    <property type="nucleotide sequence ID" value="NZ_JWSY01000016.1"/>
</dbReference>
<feature type="transmembrane region" description="Helical" evidence="1">
    <location>
        <begin position="236"/>
        <end position="257"/>
    </location>
</feature>
<proteinExistence type="predicted"/>
<dbReference type="Proteomes" id="UP000031166">
    <property type="component" value="Unassembled WGS sequence"/>
</dbReference>
<dbReference type="STRING" id="172043.RM53_09660"/>
<feature type="transmembrane region" description="Helical" evidence="1">
    <location>
        <begin position="73"/>
        <end position="93"/>
    </location>
</feature>